<sequence length="97" mass="11184">MLGSNSSYSRRSHGSFARSPNRSRSEKVPQWCGCDYEEEDSLTGEKDTQNGTDFWKNNWGRRIANVEDEIRKLKGWNFVLTLIYVVIVFVMVGYIVG</sequence>
<keyword evidence="4" id="KW-1185">Reference proteome</keyword>
<gene>
    <name evidence="3" type="ORF">PIB30_050876</name>
</gene>
<evidence type="ECO:0000256" key="2">
    <source>
        <dbReference type="SAM" id="Phobius"/>
    </source>
</evidence>
<keyword evidence="2" id="KW-0472">Membrane</keyword>
<keyword evidence="2" id="KW-1133">Transmembrane helix</keyword>
<accession>A0ABU6TIM1</accession>
<comment type="caution">
    <text evidence="3">The sequence shown here is derived from an EMBL/GenBank/DDBJ whole genome shotgun (WGS) entry which is preliminary data.</text>
</comment>
<feature type="transmembrane region" description="Helical" evidence="2">
    <location>
        <begin position="78"/>
        <end position="96"/>
    </location>
</feature>
<organism evidence="3 4">
    <name type="scientific">Stylosanthes scabra</name>
    <dbReference type="NCBI Taxonomy" id="79078"/>
    <lineage>
        <taxon>Eukaryota</taxon>
        <taxon>Viridiplantae</taxon>
        <taxon>Streptophyta</taxon>
        <taxon>Embryophyta</taxon>
        <taxon>Tracheophyta</taxon>
        <taxon>Spermatophyta</taxon>
        <taxon>Magnoliopsida</taxon>
        <taxon>eudicotyledons</taxon>
        <taxon>Gunneridae</taxon>
        <taxon>Pentapetalae</taxon>
        <taxon>rosids</taxon>
        <taxon>fabids</taxon>
        <taxon>Fabales</taxon>
        <taxon>Fabaceae</taxon>
        <taxon>Papilionoideae</taxon>
        <taxon>50 kb inversion clade</taxon>
        <taxon>dalbergioids sensu lato</taxon>
        <taxon>Dalbergieae</taxon>
        <taxon>Pterocarpus clade</taxon>
        <taxon>Stylosanthes</taxon>
    </lineage>
</organism>
<evidence type="ECO:0000313" key="3">
    <source>
        <dbReference type="EMBL" id="MED6148204.1"/>
    </source>
</evidence>
<keyword evidence="2" id="KW-0812">Transmembrane</keyword>
<evidence type="ECO:0000313" key="4">
    <source>
        <dbReference type="Proteomes" id="UP001341840"/>
    </source>
</evidence>
<dbReference type="EMBL" id="JASCZI010090975">
    <property type="protein sequence ID" value="MED6148204.1"/>
    <property type="molecule type" value="Genomic_DNA"/>
</dbReference>
<feature type="region of interest" description="Disordered" evidence="1">
    <location>
        <begin position="1"/>
        <end position="29"/>
    </location>
</feature>
<dbReference type="Proteomes" id="UP001341840">
    <property type="component" value="Unassembled WGS sequence"/>
</dbReference>
<evidence type="ECO:0000256" key="1">
    <source>
        <dbReference type="SAM" id="MobiDB-lite"/>
    </source>
</evidence>
<reference evidence="3 4" key="1">
    <citation type="journal article" date="2023" name="Plants (Basel)">
        <title>Bridging the Gap: Combining Genomics and Transcriptomics Approaches to Understand Stylosanthes scabra, an Orphan Legume from the Brazilian Caatinga.</title>
        <authorList>
            <person name="Ferreira-Neto J.R.C."/>
            <person name="da Silva M.D."/>
            <person name="Binneck E."/>
            <person name="de Melo N.F."/>
            <person name="da Silva R.H."/>
            <person name="de Melo A.L.T.M."/>
            <person name="Pandolfi V."/>
            <person name="Bustamante F.O."/>
            <person name="Brasileiro-Vidal A.C."/>
            <person name="Benko-Iseppon A.M."/>
        </authorList>
    </citation>
    <scope>NUCLEOTIDE SEQUENCE [LARGE SCALE GENOMIC DNA]</scope>
    <source>
        <tissue evidence="3">Leaves</tissue>
    </source>
</reference>
<name>A0ABU6TIM1_9FABA</name>
<proteinExistence type="predicted"/>
<protein>
    <submittedName>
        <fullName evidence="3">Uncharacterized protein</fullName>
    </submittedName>
</protein>